<feature type="region of interest" description="Disordered" evidence="1">
    <location>
        <begin position="1437"/>
        <end position="1523"/>
    </location>
</feature>
<feature type="region of interest" description="Disordered" evidence="1">
    <location>
        <begin position="1078"/>
        <end position="1105"/>
    </location>
</feature>
<feature type="domain" description="Apple" evidence="3">
    <location>
        <begin position="19"/>
        <end position="105"/>
    </location>
</feature>
<feature type="region of interest" description="Disordered" evidence="1">
    <location>
        <begin position="1207"/>
        <end position="1233"/>
    </location>
</feature>
<feature type="domain" description="Apple" evidence="3">
    <location>
        <begin position="263"/>
        <end position="338"/>
    </location>
</feature>
<feature type="region of interest" description="Disordered" evidence="1">
    <location>
        <begin position="611"/>
        <end position="709"/>
    </location>
</feature>
<feature type="compositionally biased region" description="Low complexity" evidence="1">
    <location>
        <begin position="1325"/>
        <end position="1345"/>
    </location>
</feature>
<feature type="chain" id="PRO_5047003813" description="Apple domain-containing protein" evidence="2">
    <location>
        <begin position="17"/>
        <end position="1657"/>
    </location>
</feature>
<feature type="domain" description="Apple" evidence="3">
    <location>
        <begin position="533"/>
        <end position="612"/>
    </location>
</feature>
<keyword evidence="2" id="KW-0732">Signal</keyword>
<evidence type="ECO:0000256" key="1">
    <source>
        <dbReference type="SAM" id="MobiDB-lite"/>
    </source>
</evidence>
<evidence type="ECO:0000259" key="3">
    <source>
        <dbReference type="PROSITE" id="PS50948"/>
    </source>
</evidence>
<evidence type="ECO:0000313" key="4">
    <source>
        <dbReference type="EMBL" id="CAK9252583.1"/>
    </source>
</evidence>
<dbReference type="InterPro" id="IPR052774">
    <property type="entry name" value="Celegans_DevNeuronal_Protein"/>
</dbReference>
<feature type="compositionally biased region" description="Low complexity" evidence="1">
    <location>
        <begin position="1366"/>
        <end position="1377"/>
    </location>
</feature>
<feature type="compositionally biased region" description="Polar residues" evidence="1">
    <location>
        <begin position="668"/>
        <end position="709"/>
    </location>
</feature>
<dbReference type="CDD" id="cd01099">
    <property type="entry name" value="PAN_AP_HGF"/>
    <property type="match status" value="4"/>
</dbReference>
<feature type="domain" description="Apple" evidence="3">
    <location>
        <begin position="714"/>
        <end position="800"/>
    </location>
</feature>
<feature type="domain" description="Apple" evidence="3">
    <location>
        <begin position="440"/>
        <end position="526"/>
    </location>
</feature>
<feature type="compositionally biased region" description="Low complexity" evidence="1">
    <location>
        <begin position="1464"/>
        <end position="1477"/>
    </location>
</feature>
<dbReference type="InterPro" id="IPR003609">
    <property type="entry name" value="Pan_app"/>
</dbReference>
<gene>
    <name evidence="4" type="ORF">CSSPJE1EN1_LOCUS27961</name>
</gene>
<feature type="compositionally biased region" description="Polar residues" evidence="1">
    <location>
        <begin position="618"/>
        <end position="649"/>
    </location>
</feature>
<evidence type="ECO:0000313" key="5">
    <source>
        <dbReference type="Proteomes" id="UP001497444"/>
    </source>
</evidence>
<dbReference type="Proteomes" id="UP001497444">
    <property type="component" value="Unassembled WGS sequence"/>
</dbReference>
<dbReference type="EMBL" id="CAXAQS010000661">
    <property type="protein sequence ID" value="CAK9252583.1"/>
    <property type="molecule type" value="Genomic_DNA"/>
</dbReference>
<feature type="region of interest" description="Disordered" evidence="1">
    <location>
        <begin position="1320"/>
        <end position="1349"/>
    </location>
</feature>
<feature type="region of interest" description="Disordered" evidence="1">
    <location>
        <begin position="1366"/>
        <end position="1398"/>
    </location>
</feature>
<feature type="compositionally biased region" description="Low complexity" evidence="1">
    <location>
        <begin position="650"/>
        <end position="667"/>
    </location>
</feature>
<feature type="domain" description="Apple" evidence="3">
    <location>
        <begin position="807"/>
        <end position="889"/>
    </location>
</feature>
<dbReference type="PANTHER" id="PTHR47327:SF7">
    <property type="entry name" value="GH08941P"/>
    <property type="match status" value="1"/>
</dbReference>
<keyword evidence="5" id="KW-1185">Reference proteome</keyword>
<dbReference type="SMART" id="SM00473">
    <property type="entry name" value="PAN_AP"/>
    <property type="match status" value="9"/>
</dbReference>
<dbReference type="PANTHER" id="PTHR47327">
    <property type="entry name" value="FI18240P1-RELATED"/>
    <property type="match status" value="1"/>
</dbReference>
<comment type="caution">
    <text evidence="4">The sequence shown here is derived from an EMBL/GenBank/DDBJ whole genome shotgun (WGS) entry which is preliminary data.</text>
</comment>
<dbReference type="PROSITE" id="PS50948">
    <property type="entry name" value="PAN"/>
    <property type="match status" value="9"/>
</dbReference>
<dbReference type="SUPFAM" id="SSF57414">
    <property type="entry name" value="Hairpin loop containing domain-like"/>
    <property type="match status" value="6"/>
</dbReference>
<feature type="domain" description="Apple" evidence="3">
    <location>
        <begin position="896"/>
        <end position="979"/>
    </location>
</feature>
<protein>
    <recommendedName>
        <fullName evidence="3">Apple domain-containing protein</fullName>
    </recommendedName>
</protein>
<dbReference type="Gene3D" id="3.50.4.10">
    <property type="entry name" value="Hepatocyte Growth Factor"/>
    <property type="match status" value="6"/>
</dbReference>
<feature type="domain" description="Apple" evidence="3">
    <location>
        <begin position="343"/>
        <end position="430"/>
    </location>
</feature>
<accession>A0ABP0VFG0</accession>
<feature type="signal peptide" evidence="2">
    <location>
        <begin position="1"/>
        <end position="16"/>
    </location>
</feature>
<proteinExistence type="predicted"/>
<reference evidence="4" key="1">
    <citation type="submission" date="2024-02" db="EMBL/GenBank/DDBJ databases">
        <authorList>
            <consortium name="ELIXIR-Norway"/>
            <consortium name="Elixir Norway"/>
        </authorList>
    </citation>
    <scope>NUCLEOTIDE SEQUENCE</scope>
</reference>
<dbReference type="Pfam" id="PF00024">
    <property type="entry name" value="PAN_1"/>
    <property type="match status" value="6"/>
</dbReference>
<feature type="compositionally biased region" description="Polar residues" evidence="1">
    <location>
        <begin position="1084"/>
        <end position="1105"/>
    </location>
</feature>
<evidence type="ECO:0000256" key="2">
    <source>
        <dbReference type="SAM" id="SignalP"/>
    </source>
</evidence>
<name>A0ABP0VFG0_9BRYO</name>
<feature type="region of interest" description="Disordered" evidence="1">
    <location>
        <begin position="985"/>
        <end position="1013"/>
    </location>
</feature>
<feature type="compositionally biased region" description="Low complexity" evidence="1">
    <location>
        <begin position="1437"/>
        <end position="1456"/>
    </location>
</feature>
<organism evidence="4 5">
    <name type="scientific">Sphagnum jensenii</name>
    <dbReference type="NCBI Taxonomy" id="128206"/>
    <lineage>
        <taxon>Eukaryota</taxon>
        <taxon>Viridiplantae</taxon>
        <taxon>Streptophyta</taxon>
        <taxon>Embryophyta</taxon>
        <taxon>Bryophyta</taxon>
        <taxon>Sphagnophytina</taxon>
        <taxon>Sphagnopsida</taxon>
        <taxon>Sphagnales</taxon>
        <taxon>Sphagnaceae</taxon>
        <taxon>Sphagnum</taxon>
    </lineage>
</organism>
<feature type="compositionally biased region" description="Low complexity" evidence="1">
    <location>
        <begin position="989"/>
        <end position="1013"/>
    </location>
</feature>
<sequence length="1657" mass="186559">MVPIFIALVMRTAVEAQNCFGGIETFEKTSMTDFDGNFSPAGTLLQQPDQALTRDCVNLCRQQPTCLSFGLDYTRFRCAAYSVNSIGRRNNLLSTNTTNFFEKVCYKGVPREEFQKVCGLERLWAFERVKNAFLDGFEEVTRSNIGSKEECAKACLMETGFTCRSADYDYVTRVCHLSREDRRTQPQAFRQVAGSSRDYIENQCAAPGLSTAFFEAHNFHVEHKKSASFDKTKAGIKNERQIQVNSWSRLSDVFDKRKGPTTCLYNTKRDVGVITMDSLVFALNLEDCQLKCDKESTFNCRSFSIADKRCFLSGDDTVSLTNVVLPGKQGSIYGEKKCVTENCVHGIFTYEKITGYVLRSANTVPIESVDSGKLGITMLCREGCDKELLNCPAFTVNYQSSRCDRLDRNTQGRSLDLVPRDGENYFEKICLRVPEIMTMCQDKYWAFERVLGHELTPILYQRVYNYVQSRRDCEEYCLQEKLFVCRSALYNDETTECKLSKEDRRTKPANYVRNNNPKINYLENQCIPSYNACPLVEYENGYPTYTDLVESIGVTSKDSCEKYCNDNRRFLCRSFSFYSSNGQCFISGDDHISGGTSALQPRSGMTYYERKCDRLPDPTSSHATGDPTTPEVTHSDPIQSTHHTLNTVGQSSQNTDQTQTNQITSSNLISTFPSTNESPATSPPYTTTERPISHPETTNTEYTHQTSDTGSVKCGANHKFTFERIPGFEPIGGYLMLLYSDISSPGIVTECARRCEAHSGCRAFVVDYHRRSCNGLFERSSVGLLDLRLSRGKDYFEGFCMPSFLACKKLWTYDRILDQASVGVQPKSVVRFVHRTECRLRCLEEKRFQCLSASYDATLRECRLFDQDKNTGNMHLHFTKGTDYLENTCSSSPETCKYLPIERDITITTITKAVRGSSTFFCEQECNQEKEFNCRSYTYIDQSTIPGANICILSADSRAGSQRGSMLYRPRSLYAEKDCRQVKASQVATTNTSTTTSTTTTTTTASPSSVSSTEFLNTGSVIDATTTERSSHFTRPETATEVKGTTLVIDVDKATEVGVLILTTLDFGAQSVFENEIKSDVTPPHSTGNTNRKPSVPSSWSPNQCPTDPSVFPALKLDFRDKKSLYSTFKAFRFPSTGVVNFEVQVRYCHDYCEPAKCGNGIFSYGRRRKRNILEDDSIEYINATQLINITEAVTTPTVLTKKLPVKSKLQGQKNEGQSEEIPKSNGSQPTRSAVLMRDDVIIVQNSPPPQAIISETPQAMILTTGPNESKTVMLGQDSQSGVYKVVSRSTNVQVAPEVRHNPAMVNHIEKGRLYDVDKNQQKEQSYPQQIPAQQQQSHPQAMPQTMPYMTNSYVPANVQSQPSYPQQYSYNQYPAYGSQQNQPWPPQQKVSYGPPVQVVSNNSNPFWYQKPQEAQYYNPYQQSNPQFHQNQAFNSYNQQQGQQQQPYPSQGMSQGYPPPQHIPQPQYTPSQTSQSYAYPATPSRDSVESVTTSTPPRKVKPGTDKPFRPPRPLPRPKGVPLQPHVVQTNDRIGHSPEVPLSLAIVVGEKEKNAAKEKKDWNLERKPKALIVTLANCGVIFGGHFYYQRYIRYSCKKQFNNPTSLRVENTAVQPVSRTSSFRTRRGSDVFFGPHGGEQAQANVGFRNLFTASYESPP</sequence>
<feature type="domain" description="Apple" evidence="3">
    <location>
        <begin position="118"/>
        <end position="204"/>
    </location>
</feature>